<keyword evidence="2" id="KW-0732">Signal</keyword>
<gene>
    <name evidence="3" type="ORF">J056_002799</name>
</gene>
<dbReference type="KEGG" id="wic:J056_002799"/>
<dbReference type="Pfam" id="PF19373">
    <property type="entry name" value="DUF5948"/>
    <property type="match status" value="1"/>
</dbReference>
<evidence type="ECO:0000256" key="1">
    <source>
        <dbReference type="SAM" id="MobiDB-lite"/>
    </source>
</evidence>
<name>R9A9J2_WALI9</name>
<keyword evidence="4" id="KW-1185">Reference proteome</keyword>
<feature type="signal peptide" evidence="2">
    <location>
        <begin position="1"/>
        <end position="19"/>
    </location>
</feature>
<dbReference type="Proteomes" id="UP000014064">
    <property type="component" value="Unassembled WGS sequence"/>
</dbReference>
<protein>
    <recommendedName>
        <fullName evidence="5">Extracellular membrane protein CFEM domain-containing protein</fullName>
    </recommendedName>
</protein>
<accession>R9A9J2</accession>
<organism evidence="3 4">
    <name type="scientific">Wallemia ichthyophaga (strain EXF-994 / CBS 113033)</name>
    <dbReference type="NCBI Taxonomy" id="1299270"/>
    <lineage>
        <taxon>Eukaryota</taxon>
        <taxon>Fungi</taxon>
        <taxon>Dikarya</taxon>
        <taxon>Basidiomycota</taxon>
        <taxon>Wallemiomycotina</taxon>
        <taxon>Wallemiomycetes</taxon>
        <taxon>Wallemiales</taxon>
        <taxon>Wallemiaceae</taxon>
        <taxon>Wallemia</taxon>
    </lineage>
</organism>
<dbReference type="EMBL" id="KE007249">
    <property type="protein sequence ID" value="EOQ98846.1"/>
    <property type="molecule type" value="Genomic_DNA"/>
</dbReference>
<proteinExistence type="predicted"/>
<dbReference type="InterPro" id="IPR045992">
    <property type="entry name" value="DUF5948"/>
</dbReference>
<dbReference type="GeneID" id="20375751"/>
<evidence type="ECO:0008006" key="5">
    <source>
        <dbReference type="Google" id="ProtNLM"/>
    </source>
</evidence>
<dbReference type="RefSeq" id="XP_009270339.1">
    <property type="nucleotide sequence ID" value="XM_009272064.1"/>
</dbReference>
<dbReference type="AlphaFoldDB" id="R9A9J2"/>
<sequence>MFKLITVSALLSTVALVAAGGPAEVCTSRGGGCVEYQITKDCCAAVDQNTRFDEVFHQCIPLLANGINTGGMVDCCEGRGAGSREEEIGAATSNAIGAEYKSALTVHAVVQHKAIFYLPDASSEESIPKSQSEGLFDKGKDLLSQTLGTNSSKSNEENKEQAKTIAEGTTDQAKGKGESIFGTLFGNRFTEPNGVAKETKGEA</sequence>
<feature type="chain" id="PRO_5004480235" description="Extracellular membrane protein CFEM domain-containing protein" evidence="2">
    <location>
        <begin position="20"/>
        <end position="203"/>
    </location>
</feature>
<dbReference type="HOGENOM" id="CLU_1349823_0_0_1"/>
<evidence type="ECO:0000313" key="4">
    <source>
        <dbReference type="Proteomes" id="UP000014064"/>
    </source>
</evidence>
<evidence type="ECO:0000256" key="2">
    <source>
        <dbReference type="SAM" id="SignalP"/>
    </source>
</evidence>
<feature type="region of interest" description="Disordered" evidence="1">
    <location>
        <begin position="146"/>
        <end position="203"/>
    </location>
</feature>
<dbReference type="OrthoDB" id="4932133at2759"/>
<evidence type="ECO:0000313" key="3">
    <source>
        <dbReference type="EMBL" id="EOQ98846.1"/>
    </source>
</evidence>
<reference evidence="4" key="1">
    <citation type="journal article" date="2013" name="BMC Genomics">
        <title>Genome and transcriptome sequencing of the halophilic fungus Wallemia ichthyophaga: haloadaptations present and absent.</title>
        <authorList>
            <person name="Zajc J."/>
            <person name="Liu Y."/>
            <person name="Dai W."/>
            <person name="Yang Z."/>
            <person name="Hu J."/>
            <person name="Gostincar C."/>
            <person name="Gunde-Cimerman N."/>
        </authorList>
    </citation>
    <scope>NUCLEOTIDE SEQUENCE [LARGE SCALE GENOMIC DNA]</scope>
    <source>
        <strain evidence="4">EXF-994 / CBS 113033</strain>
    </source>
</reference>
<dbReference type="eggNOG" id="ENOG502SG0G">
    <property type="taxonomic scope" value="Eukaryota"/>
</dbReference>